<evidence type="ECO:0000259" key="6">
    <source>
        <dbReference type="PROSITE" id="PS51898"/>
    </source>
</evidence>
<keyword evidence="3" id="KW-0233">DNA recombination</keyword>
<keyword evidence="9" id="KW-1185">Reference proteome</keyword>
<dbReference type="CDD" id="cd01189">
    <property type="entry name" value="INT_ICEBs1_C_like"/>
    <property type="match status" value="1"/>
</dbReference>
<dbReference type="InterPro" id="IPR050090">
    <property type="entry name" value="Tyrosine_recombinase_XerCD"/>
</dbReference>
<dbReference type="Gene3D" id="1.10.443.10">
    <property type="entry name" value="Intergrase catalytic core"/>
    <property type="match status" value="1"/>
</dbReference>
<protein>
    <submittedName>
        <fullName evidence="8">Integrase</fullName>
    </submittedName>
</protein>
<dbReference type="Pfam" id="PF00589">
    <property type="entry name" value="Phage_integrase"/>
    <property type="match status" value="1"/>
</dbReference>
<organism evidence="8 9">
    <name type="scientific">Protofrankia coriariae</name>
    <dbReference type="NCBI Taxonomy" id="1562887"/>
    <lineage>
        <taxon>Bacteria</taxon>
        <taxon>Bacillati</taxon>
        <taxon>Actinomycetota</taxon>
        <taxon>Actinomycetes</taxon>
        <taxon>Frankiales</taxon>
        <taxon>Frankiaceae</taxon>
        <taxon>Protofrankia</taxon>
    </lineage>
</organism>
<comment type="caution">
    <text evidence="8">The sequence shown here is derived from an EMBL/GenBank/DDBJ whole genome shotgun (WGS) entry which is preliminary data.</text>
</comment>
<keyword evidence="1" id="KW-0229">DNA integration</keyword>
<dbReference type="Pfam" id="PF14659">
    <property type="entry name" value="Phage_int_SAM_3"/>
    <property type="match status" value="1"/>
</dbReference>
<sequence>MPNTLARRGRRRSHGDGALFQRASDGLWVGRVDLGWIDGKRVRKTVYAKTEKECRRKLKEVQKAAEQGVNLNAPNRTVSEWLTEWVRMKSEDGTRPTTVAGYKWAVDLYIVPVVGRVQLLKLTPSDVTRVIGKAREAGRSPRSLQFIHGVLRNALADAHRLDLVPRNVAKAVKGPSVPLRRVRALHVDDVRALSRAMHDDPYGPIFICGLMLGLRRGEILGLRWADIDFDAGALHVRRTLQRANGKLMFMPAKTVRSHRTLPLSGSLVEILKEHRRSQEGAMATAGPDWIDHDLVFASAIGTPLDPRNVNRRFTAIRTAAGLPWVRLHDLRHAFATLLVAEGVPMRVIMELLGHSTINLTMNTYAHVLPEAQEDAVARLDGLVMGDDQDEKATEATDEPGKGETDGVDGLGTPLGT</sequence>
<dbReference type="InterPro" id="IPR013762">
    <property type="entry name" value="Integrase-like_cat_sf"/>
</dbReference>
<dbReference type="PANTHER" id="PTHR30349">
    <property type="entry name" value="PHAGE INTEGRASE-RELATED"/>
    <property type="match status" value="1"/>
</dbReference>
<evidence type="ECO:0000256" key="2">
    <source>
        <dbReference type="ARBA" id="ARBA00023125"/>
    </source>
</evidence>
<dbReference type="RefSeq" id="WP_047224564.1">
    <property type="nucleotide sequence ID" value="NZ_JWIO01000041.1"/>
</dbReference>
<name>A0ABR5F0E5_9ACTN</name>
<dbReference type="InterPro" id="IPR044068">
    <property type="entry name" value="CB"/>
</dbReference>
<dbReference type="PANTHER" id="PTHR30349:SF91">
    <property type="entry name" value="INTA PROTEIN"/>
    <property type="match status" value="1"/>
</dbReference>
<evidence type="ECO:0000313" key="9">
    <source>
        <dbReference type="Proteomes" id="UP000035425"/>
    </source>
</evidence>
<dbReference type="PROSITE" id="PS51900">
    <property type="entry name" value="CB"/>
    <property type="match status" value="1"/>
</dbReference>
<dbReference type="InterPro" id="IPR010998">
    <property type="entry name" value="Integrase_recombinase_N"/>
</dbReference>
<keyword evidence="2 4" id="KW-0238">DNA-binding</keyword>
<dbReference type="InterPro" id="IPR004107">
    <property type="entry name" value="Integrase_SAM-like_N"/>
</dbReference>
<dbReference type="SUPFAM" id="SSF56349">
    <property type="entry name" value="DNA breaking-rejoining enzymes"/>
    <property type="match status" value="1"/>
</dbReference>
<dbReference type="PROSITE" id="PS51898">
    <property type="entry name" value="TYR_RECOMBINASE"/>
    <property type="match status" value="1"/>
</dbReference>
<feature type="domain" description="Core-binding (CB)" evidence="7">
    <location>
        <begin position="76"/>
        <end position="159"/>
    </location>
</feature>
<dbReference type="Proteomes" id="UP000035425">
    <property type="component" value="Unassembled WGS sequence"/>
</dbReference>
<feature type="region of interest" description="Disordered" evidence="5">
    <location>
        <begin position="386"/>
        <end position="416"/>
    </location>
</feature>
<feature type="domain" description="Tyr recombinase" evidence="6">
    <location>
        <begin position="180"/>
        <end position="377"/>
    </location>
</feature>
<feature type="compositionally biased region" description="Basic and acidic residues" evidence="5">
    <location>
        <begin position="390"/>
        <end position="404"/>
    </location>
</feature>
<evidence type="ECO:0000259" key="7">
    <source>
        <dbReference type="PROSITE" id="PS51900"/>
    </source>
</evidence>
<evidence type="ECO:0000256" key="5">
    <source>
        <dbReference type="SAM" id="MobiDB-lite"/>
    </source>
</evidence>
<gene>
    <name evidence="8" type="ORF">FrCorBMG51_19935</name>
</gene>
<evidence type="ECO:0000313" key="8">
    <source>
        <dbReference type="EMBL" id="KLL10170.1"/>
    </source>
</evidence>
<evidence type="ECO:0000256" key="4">
    <source>
        <dbReference type="PROSITE-ProRule" id="PRU01248"/>
    </source>
</evidence>
<accession>A0ABR5F0E5</accession>
<reference evidence="8 9" key="1">
    <citation type="submission" date="2014-12" db="EMBL/GenBank/DDBJ databases">
        <title>Frankia sp. BMG5.1 draft genome.</title>
        <authorList>
            <person name="Gtari M."/>
            <person name="Ghodhbane-Gtari F."/>
            <person name="Nouioui I."/>
            <person name="Ktari A."/>
            <person name="Hezbri K."/>
            <person name="Mimouni W."/>
            <person name="Sbissi I."/>
            <person name="Ayari A."/>
            <person name="Yamanaka T."/>
            <person name="Normand P."/>
            <person name="Tisa L.S."/>
            <person name="Boudabous A."/>
        </authorList>
    </citation>
    <scope>NUCLEOTIDE SEQUENCE [LARGE SCALE GENOMIC DNA]</scope>
    <source>
        <strain evidence="8 9">BMG5.1</strain>
    </source>
</reference>
<dbReference type="EMBL" id="JWIO01000041">
    <property type="protein sequence ID" value="KLL10170.1"/>
    <property type="molecule type" value="Genomic_DNA"/>
</dbReference>
<dbReference type="InterPro" id="IPR002104">
    <property type="entry name" value="Integrase_catalytic"/>
</dbReference>
<dbReference type="Gene3D" id="1.10.150.130">
    <property type="match status" value="1"/>
</dbReference>
<evidence type="ECO:0000256" key="1">
    <source>
        <dbReference type="ARBA" id="ARBA00022908"/>
    </source>
</evidence>
<evidence type="ECO:0000256" key="3">
    <source>
        <dbReference type="ARBA" id="ARBA00023172"/>
    </source>
</evidence>
<proteinExistence type="predicted"/>
<dbReference type="InterPro" id="IPR011010">
    <property type="entry name" value="DNA_brk_join_enz"/>
</dbReference>